<feature type="compositionally biased region" description="Basic residues" evidence="1">
    <location>
        <begin position="9"/>
        <end position="19"/>
    </location>
</feature>
<feature type="compositionally biased region" description="Basic residues" evidence="1">
    <location>
        <begin position="116"/>
        <end position="128"/>
    </location>
</feature>
<feature type="compositionally biased region" description="Basic and acidic residues" evidence="1">
    <location>
        <begin position="74"/>
        <end position="90"/>
    </location>
</feature>
<feature type="region of interest" description="Disordered" evidence="1">
    <location>
        <begin position="1"/>
        <end position="146"/>
    </location>
</feature>
<dbReference type="EMBL" id="JAEFCI010002097">
    <property type="protein sequence ID" value="KAG5462462.1"/>
    <property type="molecule type" value="Genomic_DNA"/>
</dbReference>
<sequence length="146" mass="16962">MGKPAGLHAGRKLRVHRRENKWADKQYKKRALGTIHKSSPFGGASHAKRHRPGEDRRRGQAAQLGNPKVCPRSTHQERKEDHRVRPERRLPQVRRRERRSSRRRPRPPVTGPVSGSRRRRKSRARKFSKRELPVAAVDVSRFAGTR</sequence>
<proteinExistence type="predicted"/>
<dbReference type="Proteomes" id="UP000673691">
    <property type="component" value="Unassembled WGS sequence"/>
</dbReference>
<comment type="caution">
    <text evidence="2">The sequence shown here is derived from an EMBL/GenBank/DDBJ whole genome shotgun (WGS) entry which is preliminary data.</text>
</comment>
<accession>A0A8H7ZZV2</accession>
<evidence type="ECO:0000313" key="3">
    <source>
        <dbReference type="Proteomes" id="UP000673691"/>
    </source>
</evidence>
<gene>
    <name evidence="2" type="ORF">BJ554DRAFT_5023</name>
</gene>
<organism evidence="2 3">
    <name type="scientific">Olpidium bornovanus</name>
    <dbReference type="NCBI Taxonomy" id="278681"/>
    <lineage>
        <taxon>Eukaryota</taxon>
        <taxon>Fungi</taxon>
        <taxon>Fungi incertae sedis</taxon>
        <taxon>Olpidiomycota</taxon>
        <taxon>Olpidiomycotina</taxon>
        <taxon>Olpidiomycetes</taxon>
        <taxon>Olpidiales</taxon>
        <taxon>Olpidiaceae</taxon>
        <taxon>Olpidium</taxon>
    </lineage>
</organism>
<evidence type="ECO:0000313" key="2">
    <source>
        <dbReference type="EMBL" id="KAG5462462.1"/>
    </source>
</evidence>
<dbReference type="AlphaFoldDB" id="A0A8H7ZZV2"/>
<protein>
    <submittedName>
        <fullName evidence="2">Uncharacterized protein</fullName>
    </submittedName>
</protein>
<reference evidence="2 3" key="1">
    <citation type="journal article" name="Sci. Rep.">
        <title>Genome-scale phylogenetic analyses confirm Olpidium as the closest living zoosporic fungus to the non-flagellated, terrestrial fungi.</title>
        <authorList>
            <person name="Chang Y."/>
            <person name="Rochon D."/>
            <person name="Sekimoto S."/>
            <person name="Wang Y."/>
            <person name="Chovatia M."/>
            <person name="Sandor L."/>
            <person name="Salamov A."/>
            <person name="Grigoriev I.V."/>
            <person name="Stajich J.E."/>
            <person name="Spatafora J.W."/>
        </authorList>
    </citation>
    <scope>NUCLEOTIDE SEQUENCE [LARGE SCALE GENOMIC DNA]</scope>
    <source>
        <strain evidence="2">S191</strain>
    </source>
</reference>
<dbReference type="OrthoDB" id="1713912at2759"/>
<keyword evidence="3" id="KW-1185">Reference proteome</keyword>
<feature type="compositionally biased region" description="Basic residues" evidence="1">
    <location>
        <begin position="91"/>
        <end position="106"/>
    </location>
</feature>
<name>A0A8H7ZZV2_9FUNG</name>
<evidence type="ECO:0000256" key="1">
    <source>
        <dbReference type="SAM" id="MobiDB-lite"/>
    </source>
</evidence>